<comment type="caution">
    <text evidence="2">The sequence shown here is derived from an EMBL/GenBank/DDBJ whole genome shotgun (WGS) entry which is preliminary data.</text>
</comment>
<feature type="region of interest" description="Disordered" evidence="1">
    <location>
        <begin position="1"/>
        <end position="74"/>
    </location>
</feature>
<protein>
    <submittedName>
        <fullName evidence="2">Uncharacterized protein</fullName>
    </submittedName>
</protein>
<proteinExistence type="predicted"/>
<evidence type="ECO:0000256" key="1">
    <source>
        <dbReference type="SAM" id="MobiDB-lite"/>
    </source>
</evidence>
<feature type="compositionally biased region" description="Polar residues" evidence="1">
    <location>
        <begin position="1"/>
        <end position="14"/>
    </location>
</feature>
<feature type="compositionally biased region" description="Basic and acidic residues" evidence="1">
    <location>
        <begin position="35"/>
        <end position="44"/>
    </location>
</feature>
<organism evidence="2">
    <name type="scientific">Tanacetum cinerariifolium</name>
    <name type="common">Dalmatian daisy</name>
    <name type="synonym">Chrysanthemum cinerariifolium</name>
    <dbReference type="NCBI Taxonomy" id="118510"/>
    <lineage>
        <taxon>Eukaryota</taxon>
        <taxon>Viridiplantae</taxon>
        <taxon>Streptophyta</taxon>
        <taxon>Embryophyta</taxon>
        <taxon>Tracheophyta</taxon>
        <taxon>Spermatophyta</taxon>
        <taxon>Magnoliopsida</taxon>
        <taxon>eudicotyledons</taxon>
        <taxon>Gunneridae</taxon>
        <taxon>Pentapetalae</taxon>
        <taxon>asterids</taxon>
        <taxon>campanulids</taxon>
        <taxon>Asterales</taxon>
        <taxon>Asteraceae</taxon>
        <taxon>Asteroideae</taxon>
        <taxon>Anthemideae</taxon>
        <taxon>Anthemidinae</taxon>
        <taxon>Tanacetum</taxon>
    </lineage>
</organism>
<gene>
    <name evidence="2" type="ORF">Tci_013213</name>
</gene>
<feature type="compositionally biased region" description="Basic and acidic residues" evidence="1">
    <location>
        <begin position="55"/>
        <end position="74"/>
    </location>
</feature>
<evidence type="ECO:0000313" key="2">
    <source>
        <dbReference type="EMBL" id="GEU41235.1"/>
    </source>
</evidence>
<name>A0A6L2JZG0_TANCI</name>
<reference evidence="2" key="1">
    <citation type="journal article" date="2019" name="Sci. Rep.">
        <title>Draft genome of Tanacetum cinerariifolium, the natural source of mosquito coil.</title>
        <authorList>
            <person name="Yamashiro T."/>
            <person name="Shiraishi A."/>
            <person name="Satake H."/>
            <person name="Nakayama K."/>
        </authorList>
    </citation>
    <scope>NUCLEOTIDE SEQUENCE</scope>
</reference>
<dbReference type="AlphaFoldDB" id="A0A6L2JZG0"/>
<dbReference type="EMBL" id="BKCJ010001410">
    <property type="protein sequence ID" value="GEU41235.1"/>
    <property type="molecule type" value="Genomic_DNA"/>
</dbReference>
<accession>A0A6L2JZG0</accession>
<sequence length="74" mass="8581">MYAPWNGSNLSQKATEALERKKRNDVEGQIMAEYRAQKEAERKDRKQRNMTRADVVADKDDATPKNVREPSDDE</sequence>
<feature type="compositionally biased region" description="Basic and acidic residues" evidence="1">
    <location>
        <begin position="16"/>
        <end position="26"/>
    </location>
</feature>